<keyword evidence="3" id="KW-0238">DNA-binding</keyword>
<name>A0A7W6AMK4_9HYPH</name>
<feature type="region of interest" description="Disordered" evidence="5">
    <location>
        <begin position="391"/>
        <end position="416"/>
    </location>
</feature>
<sequence length="515" mass="57246">MKQAYVRERVRLTAEHVRKAQALVASGKVAGRGLDWADDRCQGLVLRVQRTSATWYLKLRSTTLRIGPVDGVDLAEARHRADQARLQVQRGENARAGLVTYQREIEAGTPDDIAWMSSVIDAETTPAPLSDAERRERGPWLWSDLIEEFLAAKAKKFKPSYTAKYSAYLRHAAFDAISDRPVSSLTISDLEACRNRAVKLNTVSAARRCVQQGKEALSWAWRYHSGVSGLADCQYEWWSRWSIEYAPRARDHVPTITDLVRTILVAEHHRTLGATEHATSDGTLGALWALVLTGQRTGQLTGTRRARAFPWPDRAGWVALNWEGGEMKGGKSGGRPHSLPVPPEAWAIIERHRRACEVAGKPVSPCLFPSIRGDGPVGQSALNQLLYRLEGRAKDPSKEKPGARRKKNSTAGRPREDLMERYGIAPFVPHDVRRAIATFLDERRLGGAGSAILAHRAARSEDERERVEHVTRLHYAKGQRLALKAEGMEAWVSAVLAAYETERLALFGEPVAMAA</sequence>
<feature type="domain" description="Integrase DNA-binding" evidence="6">
    <location>
        <begin position="12"/>
        <end position="95"/>
    </location>
</feature>
<dbReference type="Proteomes" id="UP001156881">
    <property type="component" value="Unassembled WGS sequence"/>
</dbReference>
<feature type="compositionally biased region" description="Basic and acidic residues" evidence="5">
    <location>
        <begin position="391"/>
        <end position="402"/>
    </location>
</feature>
<dbReference type="EMBL" id="JACIDN010000011">
    <property type="protein sequence ID" value="MBB3905368.1"/>
    <property type="molecule type" value="Genomic_DNA"/>
</dbReference>
<dbReference type="GO" id="GO:0015074">
    <property type="term" value="P:DNA integration"/>
    <property type="evidence" value="ECO:0007669"/>
    <property type="project" value="UniProtKB-KW"/>
</dbReference>
<dbReference type="Gene3D" id="1.10.150.130">
    <property type="match status" value="1"/>
</dbReference>
<dbReference type="PANTHER" id="PTHR30629:SF2">
    <property type="entry name" value="PROPHAGE INTEGRASE INTS-RELATED"/>
    <property type="match status" value="1"/>
</dbReference>
<proteinExistence type="inferred from homology"/>
<dbReference type="Pfam" id="PF13356">
    <property type="entry name" value="Arm-DNA-bind_3"/>
    <property type="match status" value="1"/>
</dbReference>
<dbReference type="PANTHER" id="PTHR30629">
    <property type="entry name" value="PROPHAGE INTEGRASE"/>
    <property type="match status" value="1"/>
</dbReference>
<dbReference type="AlphaFoldDB" id="A0A7W6AMK4"/>
<evidence type="ECO:0000313" key="9">
    <source>
        <dbReference type="Proteomes" id="UP000517759"/>
    </source>
</evidence>
<dbReference type="SUPFAM" id="SSF56349">
    <property type="entry name" value="DNA breaking-rejoining enzymes"/>
    <property type="match status" value="1"/>
</dbReference>
<dbReference type="InterPro" id="IPR010998">
    <property type="entry name" value="Integrase_recombinase_N"/>
</dbReference>
<evidence type="ECO:0000256" key="4">
    <source>
        <dbReference type="ARBA" id="ARBA00023172"/>
    </source>
</evidence>
<evidence type="ECO:0000313" key="10">
    <source>
        <dbReference type="Proteomes" id="UP001156881"/>
    </source>
</evidence>
<evidence type="ECO:0000313" key="8">
    <source>
        <dbReference type="EMBL" id="MBB3905368.1"/>
    </source>
</evidence>
<gene>
    <name evidence="7" type="ORF">GCM10007884_38960</name>
    <name evidence="8" type="ORF">GGR33_004901</name>
</gene>
<evidence type="ECO:0000259" key="6">
    <source>
        <dbReference type="Pfam" id="PF13356"/>
    </source>
</evidence>
<dbReference type="InterPro" id="IPR013762">
    <property type="entry name" value="Integrase-like_cat_sf"/>
</dbReference>
<evidence type="ECO:0000256" key="2">
    <source>
        <dbReference type="ARBA" id="ARBA00022908"/>
    </source>
</evidence>
<evidence type="ECO:0000256" key="5">
    <source>
        <dbReference type="SAM" id="MobiDB-lite"/>
    </source>
</evidence>
<protein>
    <submittedName>
        <fullName evidence="8">Integrase</fullName>
    </submittedName>
</protein>
<comment type="similarity">
    <text evidence="1">Belongs to the 'phage' integrase family.</text>
</comment>
<reference evidence="10" key="2">
    <citation type="journal article" date="2019" name="Int. J. Syst. Evol. Microbiol.">
        <title>The Global Catalogue of Microorganisms (GCM) 10K type strain sequencing project: providing services to taxonomists for standard genome sequencing and annotation.</title>
        <authorList>
            <consortium name="The Broad Institute Genomics Platform"/>
            <consortium name="The Broad Institute Genome Sequencing Center for Infectious Disease"/>
            <person name="Wu L."/>
            <person name="Ma J."/>
        </authorList>
    </citation>
    <scope>NUCLEOTIDE SEQUENCE [LARGE SCALE GENOMIC DNA]</scope>
    <source>
        <strain evidence="10">NBRC 107710</strain>
    </source>
</reference>
<accession>A0A7W6AMK4</accession>
<dbReference type="GO" id="GO:0006310">
    <property type="term" value="P:DNA recombination"/>
    <property type="evidence" value="ECO:0007669"/>
    <property type="project" value="UniProtKB-KW"/>
</dbReference>
<organism evidence="8 9">
    <name type="scientific">Methylobacterium brachythecii</name>
    <dbReference type="NCBI Taxonomy" id="1176177"/>
    <lineage>
        <taxon>Bacteria</taxon>
        <taxon>Pseudomonadati</taxon>
        <taxon>Pseudomonadota</taxon>
        <taxon>Alphaproteobacteria</taxon>
        <taxon>Hyphomicrobiales</taxon>
        <taxon>Methylobacteriaceae</taxon>
        <taxon>Methylobacterium</taxon>
    </lineage>
</organism>
<keyword evidence="10" id="KW-1185">Reference proteome</keyword>
<keyword evidence="4" id="KW-0233">DNA recombination</keyword>
<dbReference type="InterPro" id="IPR038488">
    <property type="entry name" value="Integrase_DNA-bd_sf"/>
</dbReference>
<comment type="caution">
    <text evidence="8">The sequence shown here is derived from an EMBL/GenBank/DDBJ whole genome shotgun (WGS) entry which is preliminary data.</text>
</comment>
<dbReference type="RefSeq" id="WP_183512652.1">
    <property type="nucleotide sequence ID" value="NZ_BSPG01000029.1"/>
</dbReference>
<evidence type="ECO:0000313" key="7">
    <source>
        <dbReference type="EMBL" id="GLS45905.1"/>
    </source>
</evidence>
<reference evidence="7" key="1">
    <citation type="journal article" date="2014" name="Int. J. Syst. Evol. Microbiol.">
        <title>Complete genome of a new Firmicutes species belonging to the dominant human colonic microbiota ('Ruminococcus bicirculans') reveals two chromosomes and a selective capacity to utilize plant glucans.</title>
        <authorList>
            <consortium name="NISC Comparative Sequencing Program"/>
            <person name="Wegmann U."/>
            <person name="Louis P."/>
            <person name="Goesmann A."/>
            <person name="Henrissat B."/>
            <person name="Duncan S.H."/>
            <person name="Flint H.J."/>
        </authorList>
    </citation>
    <scope>NUCLEOTIDE SEQUENCE</scope>
    <source>
        <strain evidence="7">NBRC 107710</strain>
    </source>
</reference>
<evidence type="ECO:0000256" key="1">
    <source>
        <dbReference type="ARBA" id="ARBA00008857"/>
    </source>
</evidence>
<keyword evidence="2" id="KW-0229">DNA integration</keyword>
<reference evidence="8 9" key="3">
    <citation type="submission" date="2020-08" db="EMBL/GenBank/DDBJ databases">
        <title>Genomic Encyclopedia of Type Strains, Phase IV (KMG-IV): sequencing the most valuable type-strain genomes for metagenomic binning, comparative biology and taxonomic classification.</title>
        <authorList>
            <person name="Goeker M."/>
        </authorList>
    </citation>
    <scope>NUCLEOTIDE SEQUENCE [LARGE SCALE GENOMIC DNA]</scope>
    <source>
        <strain evidence="8 9">DSM 24105</strain>
    </source>
</reference>
<dbReference type="Gene3D" id="1.10.443.10">
    <property type="entry name" value="Intergrase catalytic core"/>
    <property type="match status" value="1"/>
</dbReference>
<dbReference type="Gene3D" id="3.30.160.390">
    <property type="entry name" value="Integrase, DNA-binding domain"/>
    <property type="match status" value="1"/>
</dbReference>
<dbReference type="InterPro" id="IPR011010">
    <property type="entry name" value="DNA_brk_join_enz"/>
</dbReference>
<evidence type="ECO:0000256" key="3">
    <source>
        <dbReference type="ARBA" id="ARBA00023125"/>
    </source>
</evidence>
<dbReference type="EMBL" id="BSPG01000029">
    <property type="protein sequence ID" value="GLS45905.1"/>
    <property type="molecule type" value="Genomic_DNA"/>
</dbReference>
<dbReference type="Proteomes" id="UP000517759">
    <property type="component" value="Unassembled WGS sequence"/>
</dbReference>
<dbReference type="InterPro" id="IPR025166">
    <property type="entry name" value="Integrase_DNA_bind_dom"/>
</dbReference>
<dbReference type="InterPro" id="IPR050808">
    <property type="entry name" value="Phage_Integrase"/>
</dbReference>
<reference evidence="7" key="4">
    <citation type="submission" date="2023-01" db="EMBL/GenBank/DDBJ databases">
        <title>Draft genome sequence of Methylobacterium brachythecii strain NBRC 107710.</title>
        <authorList>
            <person name="Sun Q."/>
            <person name="Mori K."/>
        </authorList>
    </citation>
    <scope>NUCLEOTIDE SEQUENCE</scope>
    <source>
        <strain evidence="7">NBRC 107710</strain>
    </source>
</reference>
<dbReference type="GO" id="GO:0003677">
    <property type="term" value="F:DNA binding"/>
    <property type="evidence" value="ECO:0007669"/>
    <property type="project" value="UniProtKB-KW"/>
</dbReference>